<evidence type="ECO:0000313" key="2">
    <source>
        <dbReference type="Proteomes" id="UP000606786"/>
    </source>
</evidence>
<protein>
    <submittedName>
        <fullName evidence="1">(Mediterranean fruit fly) hypothetical protein</fullName>
    </submittedName>
</protein>
<gene>
    <name evidence="1" type="ORF">CCAP1982_LOCUS7755</name>
</gene>
<sequence length="53" mass="6368">HSDIPRLCPNVNQKLVIIKVHGRYIYLKSMYKTVPTFRRVRMHTCNMRTIQLP</sequence>
<dbReference type="Proteomes" id="UP000606786">
    <property type="component" value="Unassembled WGS sequence"/>
</dbReference>
<organism evidence="1 2">
    <name type="scientific">Ceratitis capitata</name>
    <name type="common">Mediterranean fruit fly</name>
    <name type="synonym">Tephritis capitata</name>
    <dbReference type="NCBI Taxonomy" id="7213"/>
    <lineage>
        <taxon>Eukaryota</taxon>
        <taxon>Metazoa</taxon>
        <taxon>Ecdysozoa</taxon>
        <taxon>Arthropoda</taxon>
        <taxon>Hexapoda</taxon>
        <taxon>Insecta</taxon>
        <taxon>Pterygota</taxon>
        <taxon>Neoptera</taxon>
        <taxon>Endopterygota</taxon>
        <taxon>Diptera</taxon>
        <taxon>Brachycera</taxon>
        <taxon>Muscomorpha</taxon>
        <taxon>Tephritoidea</taxon>
        <taxon>Tephritidae</taxon>
        <taxon>Ceratitis</taxon>
        <taxon>Ceratitis</taxon>
    </lineage>
</organism>
<comment type="caution">
    <text evidence="1">The sequence shown here is derived from an EMBL/GenBank/DDBJ whole genome shotgun (WGS) entry which is preliminary data.</text>
</comment>
<name>A0A811UKE5_CERCA</name>
<feature type="non-terminal residue" evidence="1">
    <location>
        <position position="1"/>
    </location>
</feature>
<reference evidence="1" key="1">
    <citation type="submission" date="2020-11" db="EMBL/GenBank/DDBJ databases">
        <authorList>
            <person name="Whitehead M."/>
        </authorList>
    </citation>
    <scope>NUCLEOTIDE SEQUENCE</scope>
    <source>
        <strain evidence="1">EGII</strain>
    </source>
</reference>
<dbReference type="AlphaFoldDB" id="A0A811UKE5"/>
<evidence type="ECO:0000313" key="1">
    <source>
        <dbReference type="EMBL" id="CAD6999221.1"/>
    </source>
</evidence>
<dbReference type="EMBL" id="CAJHJT010000012">
    <property type="protein sequence ID" value="CAD6999221.1"/>
    <property type="molecule type" value="Genomic_DNA"/>
</dbReference>
<accession>A0A811UKE5</accession>
<keyword evidence="2" id="KW-1185">Reference proteome</keyword>
<proteinExistence type="predicted"/>